<dbReference type="SUPFAM" id="SSF50370">
    <property type="entry name" value="Ricin B-like lectins"/>
    <property type="match status" value="1"/>
</dbReference>
<gene>
    <name evidence="2" type="ORF">Tsubulata_049402</name>
</gene>
<dbReference type="PROSITE" id="PS50231">
    <property type="entry name" value="RICIN_B_LECTIN"/>
    <property type="match status" value="1"/>
</dbReference>
<comment type="caution">
    <text evidence="2">The sequence shown here is derived from an EMBL/GenBank/DDBJ whole genome shotgun (WGS) entry which is preliminary data.</text>
</comment>
<dbReference type="InterPro" id="IPR000772">
    <property type="entry name" value="Ricin_B_lectin"/>
</dbReference>
<dbReference type="InterPro" id="IPR035992">
    <property type="entry name" value="Ricin_B-like_lectins"/>
</dbReference>
<feature type="domain" description="Ricin B lectin" evidence="1">
    <location>
        <begin position="29"/>
        <end position="154"/>
    </location>
</feature>
<name>A0A9Q0F615_9ROSI</name>
<dbReference type="Proteomes" id="UP001141552">
    <property type="component" value="Unassembled WGS sequence"/>
</dbReference>
<dbReference type="Pfam" id="PF00652">
    <property type="entry name" value="Ricin_B_lectin"/>
    <property type="match status" value="1"/>
</dbReference>
<protein>
    <recommendedName>
        <fullName evidence="1">Ricin B lectin domain-containing protein</fullName>
    </recommendedName>
</protein>
<dbReference type="EMBL" id="JAKUCV010006882">
    <property type="protein sequence ID" value="KAJ4825506.1"/>
    <property type="molecule type" value="Genomic_DNA"/>
</dbReference>
<dbReference type="OrthoDB" id="1642280at2759"/>
<evidence type="ECO:0000313" key="2">
    <source>
        <dbReference type="EMBL" id="KAJ4825506.1"/>
    </source>
</evidence>
<dbReference type="SMART" id="SM00458">
    <property type="entry name" value="RICIN"/>
    <property type="match status" value="1"/>
</dbReference>
<sequence>MYPDWFHTIQVDILNHVPGQGWTLDEGPRVKRLKSDATAASCLTLGPDKYTVGMGDCADSMTSNWEVIALSSIGNNGKCLTCEDEDGRTITCQNGSRIVARDCCVGLPSQRWRYWSGRFSNPGTGFYLTLDNSGNHVIAASGNPSNDNQGWSLI</sequence>
<dbReference type="AlphaFoldDB" id="A0A9Q0F615"/>
<reference evidence="2" key="1">
    <citation type="submission" date="2022-02" db="EMBL/GenBank/DDBJ databases">
        <authorList>
            <person name="Henning P.M."/>
            <person name="McCubbin A.G."/>
            <person name="Shore J.S."/>
        </authorList>
    </citation>
    <scope>NUCLEOTIDE SEQUENCE</scope>
    <source>
        <strain evidence="2">F60SS</strain>
        <tissue evidence="2">Leaves</tissue>
    </source>
</reference>
<keyword evidence="3" id="KW-1185">Reference proteome</keyword>
<reference evidence="2" key="2">
    <citation type="journal article" date="2023" name="Plants (Basel)">
        <title>Annotation of the Turnera subulata (Passifloraceae) Draft Genome Reveals the S-Locus Evolved after the Divergence of Turneroideae from Passifloroideae in a Stepwise Manner.</title>
        <authorList>
            <person name="Henning P.M."/>
            <person name="Roalson E.H."/>
            <person name="Mir W."/>
            <person name="McCubbin A.G."/>
            <person name="Shore J.S."/>
        </authorList>
    </citation>
    <scope>NUCLEOTIDE SEQUENCE</scope>
    <source>
        <strain evidence="2">F60SS</strain>
    </source>
</reference>
<evidence type="ECO:0000259" key="1">
    <source>
        <dbReference type="SMART" id="SM00458"/>
    </source>
</evidence>
<proteinExistence type="predicted"/>
<accession>A0A9Q0F615</accession>
<evidence type="ECO:0000313" key="3">
    <source>
        <dbReference type="Proteomes" id="UP001141552"/>
    </source>
</evidence>
<organism evidence="2 3">
    <name type="scientific">Turnera subulata</name>
    <dbReference type="NCBI Taxonomy" id="218843"/>
    <lineage>
        <taxon>Eukaryota</taxon>
        <taxon>Viridiplantae</taxon>
        <taxon>Streptophyta</taxon>
        <taxon>Embryophyta</taxon>
        <taxon>Tracheophyta</taxon>
        <taxon>Spermatophyta</taxon>
        <taxon>Magnoliopsida</taxon>
        <taxon>eudicotyledons</taxon>
        <taxon>Gunneridae</taxon>
        <taxon>Pentapetalae</taxon>
        <taxon>rosids</taxon>
        <taxon>fabids</taxon>
        <taxon>Malpighiales</taxon>
        <taxon>Passifloraceae</taxon>
        <taxon>Turnera</taxon>
    </lineage>
</organism>
<dbReference type="Gene3D" id="2.80.10.50">
    <property type="match status" value="1"/>
</dbReference>